<feature type="transmembrane region" description="Helical" evidence="2">
    <location>
        <begin position="109"/>
        <end position="131"/>
    </location>
</feature>
<evidence type="ECO:0008006" key="5">
    <source>
        <dbReference type="Google" id="ProtNLM"/>
    </source>
</evidence>
<keyword evidence="2" id="KW-1133">Transmembrane helix</keyword>
<keyword evidence="2" id="KW-0472">Membrane</keyword>
<accession>W1NN52</accession>
<dbReference type="Proteomes" id="UP000017836">
    <property type="component" value="Unassembled WGS sequence"/>
</dbReference>
<keyword evidence="4" id="KW-1185">Reference proteome</keyword>
<reference evidence="4" key="1">
    <citation type="journal article" date="2013" name="Science">
        <title>The Amborella genome and the evolution of flowering plants.</title>
        <authorList>
            <consortium name="Amborella Genome Project"/>
        </authorList>
    </citation>
    <scope>NUCLEOTIDE SEQUENCE [LARGE SCALE GENOMIC DNA]</scope>
</reference>
<dbReference type="Gramene" id="ERM97036">
    <property type="protein sequence ID" value="ERM97036"/>
    <property type="gene ID" value="AMTR_s00122p00050190"/>
</dbReference>
<sequence length="239" mass="26000">MASVFHALCHFFSTLSQEQEDESTTQPDSTNSSPKTKGFRSHDAFPDDDLTTKILATTSNPSAKCKPPNCADNHQYFGSNFVQSSPESGPFSPESTNQMRAPVDIKPTYKAIAPLAVAMAPSAFALAMRLPLKSNQIYVLAALLNIYLVIFMISVELVVLIVFIPHSITGMVVMKGLLGLGIGLFSVAFPLQVLLSLPHNISWLVGLLCGVAVFMAAFLFYLTMRVQGAAKEERENIEV</sequence>
<feature type="transmembrane region" description="Helical" evidence="2">
    <location>
        <begin position="176"/>
        <end position="195"/>
    </location>
</feature>
<proteinExistence type="predicted"/>
<gene>
    <name evidence="3" type="ORF">AMTR_s00122p00050190</name>
</gene>
<organism evidence="3 4">
    <name type="scientific">Amborella trichopoda</name>
    <dbReference type="NCBI Taxonomy" id="13333"/>
    <lineage>
        <taxon>Eukaryota</taxon>
        <taxon>Viridiplantae</taxon>
        <taxon>Streptophyta</taxon>
        <taxon>Embryophyta</taxon>
        <taxon>Tracheophyta</taxon>
        <taxon>Spermatophyta</taxon>
        <taxon>Magnoliopsida</taxon>
        <taxon>Amborellales</taxon>
        <taxon>Amborellaceae</taxon>
        <taxon>Amborella</taxon>
    </lineage>
</organism>
<evidence type="ECO:0000256" key="1">
    <source>
        <dbReference type="SAM" id="MobiDB-lite"/>
    </source>
</evidence>
<dbReference type="AlphaFoldDB" id="W1NN52"/>
<name>W1NN52_AMBTC</name>
<evidence type="ECO:0000313" key="4">
    <source>
        <dbReference type="Proteomes" id="UP000017836"/>
    </source>
</evidence>
<dbReference type="HOGENOM" id="CLU_1191293_0_0_1"/>
<evidence type="ECO:0000256" key="2">
    <source>
        <dbReference type="SAM" id="Phobius"/>
    </source>
</evidence>
<feature type="region of interest" description="Disordered" evidence="1">
    <location>
        <begin position="16"/>
        <end position="47"/>
    </location>
</feature>
<feature type="transmembrane region" description="Helical" evidence="2">
    <location>
        <begin position="201"/>
        <end position="222"/>
    </location>
</feature>
<dbReference type="EMBL" id="KI396610">
    <property type="protein sequence ID" value="ERM97036.1"/>
    <property type="molecule type" value="Genomic_DNA"/>
</dbReference>
<keyword evidence="2" id="KW-0812">Transmembrane</keyword>
<evidence type="ECO:0000313" key="3">
    <source>
        <dbReference type="EMBL" id="ERM97036.1"/>
    </source>
</evidence>
<feature type="compositionally biased region" description="Polar residues" evidence="1">
    <location>
        <begin position="24"/>
        <end position="35"/>
    </location>
</feature>
<feature type="transmembrane region" description="Helical" evidence="2">
    <location>
        <begin position="137"/>
        <end position="164"/>
    </location>
</feature>
<protein>
    <recommendedName>
        <fullName evidence="5">PGG domain-containing protein</fullName>
    </recommendedName>
</protein>